<feature type="signal peptide" evidence="1">
    <location>
        <begin position="1"/>
        <end position="20"/>
    </location>
</feature>
<protein>
    <submittedName>
        <fullName evidence="2">TonB-linked outer membrane protein, SusC/RagA family</fullName>
    </submittedName>
</protein>
<keyword evidence="1" id="KW-0732">Signal</keyword>
<feature type="chain" id="PRO_5042950404" evidence="1">
    <location>
        <begin position="21"/>
        <end position="852"/>
    </location>
</feature>
<proteinExistence type="predicted"/>
<dbReference type="SUPFAM" id="SSF49464">
    <property type="entry name" value="Carboxypeptidase regulatory domain-like"/>
    <property type="match status" value="1"/>
</dbReference>
<organism evidence="2 3">
    <name type="scientific">Segatella buccae</name>
    <dbReference type="NCBI Taxonomy" id="28126"/>
    <lineage>
        <taxon>Bacteria</taxon>
        <taxon>Pseudomonadati</taxon>
        <taxon>Bacteroidota</taxon>
        <taxon>Bacteroidia</taxon>
        <taxon>Bacteroidales</taxon>
        <taxon>Prevotellaceae</taxon>
        <taxon>Segatella</taxon>
    </lineage>
</organism>
<evidence type="ECO:0000313" key="2">
    <source>
        <dbReference type="EMBL" id="SUB79523.1"/>
    </source>
</evidence>
<name>A0AAQ1ZIQ2_9BACT</name>
<sequence length="852" mass="99660">MKIRISILLMLLSLCLSVKAQINGRVVDANGYAIPYASVAYKGHQVAVSSDVEGRFTIERHNGWVLTISSLGFKSQVVKVDNDTKNLEIKLKEDSHKLDEVVVKSRRGKYSRKDNPAVELMRRVIAAKKKTDLQNHDYYQYDKYQKLTMAVNDIKPEQLENGFFKKRQYLIDQVEVSPYNNKLTLPLSVDETVTQHLYRKNPHKERDIIKGQQSTGIGNILQTGDVINTTLKELFTDVDIYDDHVRLLQYPFPSPIGRTAISFYHFYIEDTVYVDRDLCYHLQFIPANSQDFGFRGELYVLADSSLHVKRCNLFMPHNSDVNWVDNMKIEQEYTKLDNGEWVLTKDDMVAELSITNYLSKLLVVRNTRLSDYQFAEISHQLLRGKALVKHDAEAMNRDESFWKDYRSVDLTKSESSMNQFIHRLENSKGWKWIIVSVRALMENYVETGRKDAKSKFDFGPINTFLSKNYVDGIRLRLAGRTMAALNPHFFWNGYGAYGTDSKRWYYGSEFTYSFNKKKSSSFEFPQRNIIFESSKDVMSPSDKNLLHNKDNIFMTFRASTQKEMYLFNRQKLSFVYETDWGFSFRAGVKTESNETVGDLHYWLGPSTANMKRIANGRVVGREVKKIRMSEVSLGFKYHPGVTYVNTKQQRLPINLDSPEFWVVHRAGFKHFLGGQYNSNITELGFYKRQWLGSWGYVDIHAKGEAQWNKVPFPLLVLPPINLSYFEHENTFNLMRDWEFLNDRQLFWAVCWDMNGKLLNRIPLVKRLKWREYFALKGMMGTLTSKNNPDYDDNLFRFPTGAHRMDGQPYWEAVAGVHNIFKFFSMEYVRRLSYLHNEKIDKWGIRFGFDMTF</sequence>
<dbReference type="InterPro" id="IPR043741">
    <property type="entry name" value="DUF5686"/>
</dbReference>
<reference evidence="2 3" key="1">
    <citation type="submission" date="2018-06" db="EMBL/GenBank/DDBJ databases">
        <authorList>
            <consortium name="Pathogen Informatics"/>
            <person name="Doyle S."/>
        </authorList>
    </citation>
    <scope>NUCLEOTIDE SEQUENCE [LARGE SCALE GENOMIC DNA]</scope>
    <source>
        <strain evidence="2 3">NCTC13063</strain>
    </source>
</reference>
<dbReference type="EMBL" id="UGTJ01000001">
    <property type="protein sequence ID" value="SUB79523.1"/>
    <property type="molecule type" value="Genomic_DNA"/>
</dbReference>
<evidence type="ECO:0000313" key="3">
    <source>
        <dbReference type="Proteomes" id="UP000255283"/>
    </source>
</evidence>
<dbReference type="Pfam" id="PF13715">
    <property type="entry name" value="CarbopepD_reg_2"/>
    <property type="match status" value="1"/>
</dbReference>
<evidence type="ECO:0000256" key="1">
    <source>
        <dbReference type="SAM" id="SignalP"/>
    </source>
</evidence>
<accession>A0AAQ1ZIQ2</accession>
<dbReference type="Gene3D" id="2.60.40.1120">
    <property type="entry name" value="Carboxypeptidase-like, regulatory domain"/>
    <property type="match status" value="1"/>
</dbReference>
<comment type="caution">
    <text evidence="2">The sequence shown here is derived from an EMBL/GenBank/DDBJ whole genome shotgun (WGS) entry which is preliminary data.</text>
</comment>
<gene>
    <name evidence="2" type="ORF">NCTC13063_00790</name>
</gene>
<dbReference type="Proteomes" id="UP000255283">
    <property type="component" value="Unassembled WGS sequence"/>
</dbReference>
<dbReference type="InterPro" id="IPR008969">
    <property type="entry name" value="CarboxyPept-like_regulatory"/>
</dbReference>
<dbReference type="Pfam" id="PF18939">
    <property type="entry name" value="DUF5686"/>
    <property type="match status" value="1"/>
</dbReference>
<dbReference type="AlphaFoldDB" id="A0AAQ1ZIQ2"/>